<keyword evidence="3" id="KW-1185">Reference proteome</keyword>
<dbReference type="RefSeq" id="WP_281813711.1">
    <property type="nucleotide sequence ID" value="NZ_BRLB01000002.1"/>
</dbReference>
<dbReference type="Pfam" id="PF00583">
    <property type="entry name" value="Acetyltransf_1"/>
    <property type="match status" value="1"/>
</dbReference>
<dbReference type="PROSITE" id="PS51186">
    <property type="entry name" value="GNAT"/>
    <property type="match status" value="1"/>
</dbReference>
<dbReference type="InterPro" id="IPR016181">
    <property type="entry name" value="Acyl_CoA_acyltransferase"/>
</dbReference>
<dbReference type="PANTHER" id="PTHR43415">
    <property type="entry name" value="SPERMIDINE N(1)-ACETYLTRANSFERASE"/>
    <property type="match status" value="1"/>
</dbReference>
<accession>A0A9W5YAK3</accession>
<evidence type="ECO:0000259" key="1">
    <source>
        <dbReference type="PROSITE" id="PS51186"/>
    </source>
</evidence>
<gene>
    <name evidence="2" type="ORF">SH1V18_13330</name>
</gene>
<comment type="caution">
    <text evidence="2">The sequence shown here is derived from an EMBL/GenBank/DDBJ whole genome shotgun (WGS) entry which is preliminary data.</text>
</comment>
<feature type="domain" description="N-acetyltransferase" evidence="1">
    <location>
        <begin position="1"/>
        <end position="164"/>
    </location>
</feature>
<dbReference type="CDD" id="cd04301">
    <property type="entry name" value="NAT_SF"/>
    <property type="match status" value="1"/>
</dbReference>
<dbReference type="Gene3D" id="3.40.630.30">
    <property type="match status" value="1"/>
</dbReference>
<reference evidence="2" key="1">
    <citation type="submission" date="2022-06" db="EMBL/GenBank/DDBJ databases">
        <title>Vallitalea longa sp. nov., an anaerobic bacterium isolated from marine sediment.</title>
        <authorList>
            <person name="Hirano S."/>
            <person name="Terahara T."/>
            <person name="Mori K."/>
            <person name="Hamada M."/>
            <person name="Matsumoto R."/>
            <person name="Kobayashi T."/>
        </authorList>
    </citation>
    <scope>NUCLEOTIDE SEQUENCE</scope>
    <source>
        <strain evidence="2">SH18-1</strain>
    </source>
</reference>
<dbReference type="AlphaFoldDB" id="A0A9W5YAK3"/>
<proteinExistence type="predicted"/>
<organism evidence="2 3">
    <name type="scientific">Vallitalea longa</name>
    <dbReference type="NCBI Taxonomy" id="2936439"/>
    <lineage>
        <taxon>Bacteria</taxon>
        <taxon>Bacillati</taxon>
        <taxon>Bacillota</taxon>
        <taxon>Clostridia</taxon>
        <taxon>Lachnospirales</taxon>
        <taxon>Vallitaleaceae</taxon>
        <taxon>Vallitalea</taxon>
    </lineage>
</organism>
<dbReference type="InterPro" id="IPR000182">
    <property type="entry name" value="GNAT_dom"/>
</dbReference>
<sequence>MVIRRIETKDSQRFLDMLKQLDNETNDMMFEQGERKTTIEEMQSDIIKMNETKSLILIVEDNKKIVGFLSAERGFANRIKHSAYIVIGLLKEYRGKRMGVKLFAKMEEWALESDIKRLELTVMVDNESAIHLYKKMGFKIEGIKEKSLIVNGKYVDEYYMSKIL</sequence>
<dbReference type="GO" id="GO:0016747">
    <property type="term" value="F:acyltransferase activity, transferring groups other than amino-acyl groups"/>
    <property type="evidence" value="ECO:0007669"/>
    <property type="project" value="InterPro"/>
</dbReference>
<dbReference type="Proteomes" id="UP001144256">
    <property type="component" value="Unassembled WGS sequence"/>
</dbReference>
<dbReference type="EMBL" id="BRLB01000002">
    <property type="protein sequence ID" value="GKX28853.1"/>
    <property type="molecule type" value="Genomic_DNA"/>
</dbReference>
<evidence type="ECO:0000313" key="3">
    <source>
        <dbReference type="Proteomes" id="UP001144256"/>
    </source>
</evidence>
<evidence type="ECO:0000313" key="2">
    <source>
        <dbReference type="EMBL" id="GKX28853.1"/>
    </source>
</evidence>
<dbReference type="PANTHER" id="PTHR43415:SF3">
    <property type="entry name" value="GNAT-FAMILY ACETYLTRANSFERASE"/>
    <property type="match status" value="1"/>
</dbReference>
<protein>
    <submittedName>
        <fullName evidence="2">N-acetyltransferase</fullName>
    </submittedName>
</protein>
<dbReference type="SUPFAM" id="SSF55729">
    <property type="entry name" value="Acyl-CoA N-acyltransferases (Nat)"/>
    <property type="match status" value="1"/>
</dbReference>
<name>A0A9W5YAK3_9FIRM</name>